<keyword evidence="6 8" id="KW-1133">Transmembrane helix</keyword>
<dbReference type="Gene3D" id="1.20.1560.10">
    <property type="entry name" value="ABC transporter type 1, transmembrane domain"/>
    <property type="match status" value="1"/>
</dbReference>
<evidence type="ECO:0000256" key="6">
    <source>
        <dbReference type="ARBA" id="ARBA00022989"/>
    </source>
</evidence>
<dbReference type="SMART" id="SM00382">
    <property type="entry name" value="AAA"/>
    <property type="match status" value="1"/>
</dbReference>
<dbReference type="Gene3D" id="3.40.50.300">
    <property type="entry name" value="P-loop containing nucleotide triphosphate hydrolases"/>
    <property type="match status" value="1"/>
</dbReference>
<dbReference type="PANTHER" id="PTHR43394">
    <property type="entry name" value="ATP-DEPENDENT PERMEASE MDL1, MITOCHONDRIAL"/>
    <property type="match status" value="1"/>
</dbReference>
<dbReference type="Pfam" id="PF00664">
    <property type="entry name" value="ABC_membrane"/>
    <property type="match status" value="1"/>
</dbReference>
<dbReference type="GO" id="GO:0005524">
    <property type="term" value="F:ATP binding"/>
    <property type="evidence" value="ECO:0007669"/>
    <property type="project" value="UniProtKB-KW"/>
</dbReference>
<dbReference type="InterPro" id="IPR039421">
    <property type="entry name" value="Type_1_exporter"/>
</dbReference>
<reference evidence="11 12" key="1">
    <citation type="submission" date="2018-05" db="EMBL/GenBank/DDBJ databases">
        <title>Genomic Encyclopedia of Type Strains, Phase IV (KMG-IV): sequencing the most valuable type-strain genomes for metagenomic binning, comparative biology and taxonomic classification.</title>
        <authorList>
            <person name="Goeker M."/>
        </authorList>
    </citation>
    <scope>NUCLEOTIDE SEQUENCE [LARGE SCALE GENOMIC DNA]</scope>
    <source>
        <strain evidence="11 12">DSM 22999</strain>
    </source>
</reference>
<organism evidence="11 12">
    <name type="scientific">Alitibacter langaaensis DSM 22999</name>
    <dbReference type="NCBI Taxonomy" id="1122935"/>
    <lineage>
        <taxon>Bacteria</taxon>
        <taxon>Pseudomonadati</taxon>
        <taxon>Pseudomonadota</taxon>
        <taxon>Gammaproteobacteria</taxon>
        <taxon>Pasteurellales</taxon>
        <taxon>Pasteurellaceae</taxon>
        <taxon>Alitibacter</taxon>
    </lineage>
</organism>
<dbReference type="SUPFAM" id="SSF90123">
    <property type="entry name" value="ABC transporter transmembrane region"/>
    <property type="match status" value="1"/>
</dbReference>
<evidence type="ECO:0000256" key="5">
    <source>
        <dbReference type="ARBA" id="ARBA00022840"/>
    </source>
</evidence>
<dbReference type="Pfam" id="PF00005">
    <property type="entry name" value="ABC_tran"/>
    <property type="match status" value="1"/>
</dbReference>
<evidence type="ECO:0000256" key="4">
    <source>
        <dbReference type="ARBA" id="ARBA00022741"/>
    </source>
</evidence>
<dbReference type="PROSITE" id="PS50893">
    <property type="entry name" value="ABC_TRANSPORTER_2"/>
    <property type="match status" value="1"/>
</dbReference>
<dbReference type="OrthoDB" id="9806127at2"/>
<feature type="domain" description="ABC transporter" evidence="9">
    <location>
        <begin position="364"/>
        <end position="603"/>
    </location>
</feature>
<feature type="transmembrane region" description="Helical" evidence="8">
    <location>
        <begin position="42"/>
        <end position="64"/>
    </location>
</feature>
<dbReference type="GO" id="GO:0005886">
    <property type="term" value="C:plasma membrane"/>
    <property type="evidence" value="ECO:0007669"/>
    <property type="project" value="UniProtKB-SubCell"/>
</dbReference>
<dbReference type="InterPro" id="IPR036640">
    <property type="entry name" value="ABC1_TM_sf"/>
</dbReference>
<evidence type="ECO:0000313" key="11">
    <source>
        <dbReference type="EMBL" id="PVX32137.1"/>
    </source>
</evidence>
<evidence type="ECO:0000259" key="9">
    <source>
        <dbReference type="PROSITE" id="PS50893"/>
    </source>
</evidence>
<dbReference type="PROSITE" id="PS00211">
    <property type="entry name" value="ABC_TRANSPORTER_1"/>
    <property type="match status" value="1"/>
</dbReference>
<dbReference type="PANTHER" id="PTHR43394:SF1">
    <property type="entry name" value="ATP-BINDING CASSETTE SUB-FAMILY B MEMBER 10, MITOCHONDRIAL"/>
    <property type="match status" value="1"/>
</dbReference>
<evidence type="ECO:0000259" key="10">
    <source>
        <dbReference type="PROSITE" id="PS50929"/>
    </source>
</evidence>
<dbReference type="InterPro" id="IPR003439">
    <property type="entry name" value="ABC_transporter-like_ATP-bd"/>
</dbReference>
<dbReference type="FunFam" id="3.40.50.300:FF:000218">
    <property type="entry name" value="Multidrug ABC transporter ATP-binding protein"/>
    <property type="match status" value="1"/>
</dbReference>
<evidence type="ECO:0000256" key="1">
    <source>
        <dbReference type="ARBA" id="ARBA00004651"/>
    </source>
</evidence>
<keyword evidence="3 8" id="KW-0812">Transmembrane</keyword>
<feature type="transmembrane region" description="Helical" evidence="8">
    <location>
        <begin position="84"/>
        <end position="103"/>
    </location>
</feature>
<dbReference type="InterPro" id="IPR003593">
    <property type="entry name" value="AAA+_ATPase"/>
</dbReference>
<dbReference type="GO" id="GO:0016887">
    <property type="term" value="F:ATP hydrolysis activity"/>
    <property type="evidence" value="ECO:0007669"/>
    <property type="project" value="InterPro"/>
</dbReference>
<protein>
    <submittedName>
        <fullName evidence="11">ATP-binding cassette subfamily B multidrug efflux pump</fullName>
    </submittedName>
</protein>
<dbReference type="GO" id="GO:0015421">
    <property type="term" value="F:ABC-type oligopeptide transporter activity"/>
    <property type="evidence" value="ECO:0007669"/>
    <property type="project" value="TreeGrafter"/>
</dbReference>
<name>A0A2U0SLB1_9PAST</name>
<gene>
    <name evidence="11" type="ORF">C8D76_11540</name>
</gene>
<proteinExistence type="predicted"/>
<dbReference type="Proteomes" id="UP000245909">
    <property type="component" value="Unassembled WGS sequence"/>
</dbReference>
<feature type="transmembrane region" description="Helical" evidence="8">
    <location>
        <begin position="159"/>
        <end position="181"/>
    </location>
</feature>
<evidence type="ECO:0000256" key="2">
    <source>
        <dbReference type="ARBA" id="ARBA00022475"/>
    </source>
</evidence>
<comment type="caution">
    <text evidence="11">The sequence shown here is derived from an EMBL/GenBank/DDBJ whole genome shotgun (WGS) entry which is preliminary data.</text>
</comment>
<accession>A0A2U0SLB1</accession>
<feature type="transmembrane region" description="Helical" evidence="8">
    <location>
        <begin position="273"/>
        <end position="293"/>
    </location>
</feature>
<sequence length="614" mass="68278">MLHKIFSWFENRINAYPEDDPKTPAKGLWGFIWSSLEGLKGWIAFFSFLTVGVGIIEAMLFQFMGKIVDWLGAYSPATLWAEKGPHLIGMVVLLIFSIGWVFLTSAVRLQTLQGVFPMRLRWNFHRLMLGQSLSFYQDEFAGRVSAKVMQTALAVRDTVLTVANMVVYVSVYFITSGVVLITFDGWLLVPFIAWMFIFAVILYFLIPKLAKTAERQADARSLMTGRVTDAYSNITTVKLFSHGEREAAYAKSSMKEFMVTVHAQMRLATLLDVLTYGSNIFLTLSTAALGIYLWQHGAIGVGAIATATAMALRVNGLAHWIMWESARLFENIGTVNDGMETLSKPHTIVDKPNAVPMQINRGEIKFEHVDFAYSPEKPLLNDFSLTIKAGEKVGLIGRSGAGKSTIVNLLLRFYEAQKGNITIDGQNILDVQQESLRSQIGLVTQDTSLLHRSVRDNIIYGRPNATEEDMFHAAKRAEAADFIPQLSDAKGRRGYDAHVGERGVKLSGGQRQRIAIARVMLKDAPILLLDEATSALDSEVEAAIQESLDKMMENKTVIAIAHRLSTIAAMDRLIVLDKGQIVEQGTHAELLAQNGLYAKLWQHQSGGFLNEHID</sequence>
<keyword evidence="2" id="KW-1003">Cell membrane</keyword>
<dbReference type="AlphaFoldDB" id="A0A2U0SLB1"/>
<keyword evidence="12" id="KW-1185">Reference proteome</keyword>
<dbReference type="InterPro" id="IPR027417">
    <property type="entry name" value="P-loop_NTPase"/>
</dbReference>
<feature type="domain" description="ABC transmembrane type-1" evidence="10">
    <location>
        <begin position="48"/>
        <end position="323"/>
    </location>
</feature>
<keyword evidence="5 11" id="KW-0067">ATP-binding</keyword>
<evidence type="ECO:0000256" key="8">
    <source>
        <dbReference type="SAM" id="Phobius"/>
    </source>
</evidence>
<dbReference type="PROSITE" id="PS50929">
    <property type="entry name" value="ABC_TM1F"/>
    <property type="match status" value="1"/>
</dbReference>
<dbReference type="EMBL" id="QENU01000015">
    <property type="protein sequence ID" value="PVX32137.1"/>
    <property type="molecule type" value="Genomic_DNA"/>
</dbReference>
<feature type="transmembrane region" description="Helical" evidence="8">
    <location>
        <begin position="187"/>
        <end position="206"/>
    </location>
</feature>
<evidence type="ECO:0000256" key="7">
    <source>
        <dbReference type="ARBA" id="ARBA00023136"/>
    </source>
</evidence>
<keyword evidence="7 8" id="KW-0472">Membrane</keyword>
<evidence type="ECO:0000313" key="12">
    <source>
        <dbReference type="Proteomes" id="UP000245909"/>
    </source>
</evidence>
<dbReference type="InterPro" id="IPR017871">
    <property type="entry name" value="ABC_transporter-like_CS"/>
</dbReference>
<evidence type="ECO:0000256" key="3">
    <source>
        <dbReference type="ARBA" id="ARBA00022692"/>
    </source>
</evidence>
<dbReference type="RefSeq" id="WP_116632357.1">
    <property type="nucleotide sequence ID" value="NZ_QENU01000015.1"/>
</dbReference>
<dbReference type="SUPFAM" id="SSF52540">
    <property type="entry name" value="P-loop containing nucleoside triphosphate hydrolases"/>
    <property type="match status" value="1"/>
</dbReference>
<dbReference type="InterPro" id="IPR011527">
    <property type="entry name" value="ABC1_TM_dom"/>
</dbReference>
<comment type="subcellular location">
    <subcellularLocation>
        <location evidence="1">Cell membrane</location>
        <topology evidence="1">Multi-pass membrane protein</topology>
    </subcellularLocation>
</comment>
<keyword evidence="4" id="KW-0547">Nucleotide-binding</keyword>
<dbReference type="FunFam" id="1.20.1560.10:FF:000070">
    <property type="entry name" value="Multidrug ABC transporter ATP-binding protein"/>
    <property type="match status" value="1"/>
</dbReference>